<accession>A2DA21</accession>
<organism evidence="8 9">
    <name type="scientific">Trichomonas vaginalis (strain ATCC PRA-98 / G3)</name>
    <dbReference type="NCBI Taxonomy" id="412133"/>
    <lineage>
        <taxon>Eukaryota</taxon>
        <taxon>Metamonada</taxon>
        <taxon>Parabasalia</taxon>
        <taxon>Trichomonadida</taxon>
        <taxon>Trichomonadidae</taxon>
        <taxon>Trichomonas</taxon>
    </lineage>
</organism>
<keyword evidence="5 6" id="KW-0472">Membrane</keyword>
<dbReference type="PANTHER" id="PTHR10926">
    <property type="entry name" value="CELL CYCLE CONTROL PROTEIN 50"/>
    <property type="match status" value="1"/>
</dbReference>
<dbReference type="GO" id="GO:0005886">
    <property type="term" value="C:plasma membrane"/>
    <property type="evidence" value="ECO:0000318"/>
    <property type="project" value="GO_Central"/>
</dbReference>
<dbReference type="STRING" id="5722.A2DA21"/>
<comment type="subcellular location">
    <subcellularLocation>
        <location evidence="1">Membrane</location>
        <topology evidence="1">Multi-pass membrane protein</topology>
    </subcellularLocation>
</comment>
<dbReference type="KEGG" id="tva:5468227"/>
<dbReference type="eggNOG" id="KOG2952">
    <property type="taxonomic scope" value="Eukaryota"/>
</dbReference>
<dbReference type="GO" id="GO:0005783">
    <property type="term" value="C:endoplasmic reticulum"/>
    <property type="evidence" value="ECO:0000318"/>
    <property type="project" value="GO_Central"/>
</dbReference>
<sequence>MTEEANSIPFSDSKFKQQKVPAMKPFLTPFFAAMIYLIFSIISLIIGIVVFSSNKNIFEYKQNYDCHANGTCSVKFVLDKEIKGDLKLYYQLENFFQNHLAYAHSKSWDMLKGNNFSSKKATSQCKPDVAGPTNVPCGLLPMTVFNDTFVIASDNITMKEKEITQKTYKKIFHQSMNLTNPELNYWLRNNRSLTFPGEQENEHFINWLQVSPLKTFRKLYGYVSHSSGVFPKGTEIEIAIIDNYPINKANFKKYLVLAQTNFLGCKNNFFGTYFIVLAVFSFIAAAVFEVLYLTKTLPLYKQLRITNDRSETAMPLI</sequence>
<dbReference type="OrthoDB" id="340608at2759"/>
<dbReference type="SMR" id="A2DA21"/>
<reference evidence="8" key="2">
    <citation type="journal article" date="2007" name="Science">
        <title>Draft genome sequence of the sexually transmitted pathogen Trichomonas vaginalis.</title>
        <authorList>
            <person name="Carlton J.M."/>
            <person name="Hirt R.P."/>
            <person name="Silva J.C."/>
            <person name="Delcher A.L."/>
            <person name="Schatz M."/>
            <person name="Zhao Q."/>
            <person name="Wortman J.R."/>
            <person name="Bidwell S.L."/>
            <person name="Alsmark U.C.M."/>
            <person name="Besteiro S."/>
            <person name="Sicheritz-Ponten T."/>
            <person name="Noel C.J."/>
            <person name="Dacks J.B."/>
            <person name="Foster P.G."/>
            <person name="Simillion C."/>
            <person name="Van de Peer Y."/>
            <person name="Miranda-Saavedra D."/>
            <person name="Barton G.J."/>
            <person name="Westrop G.D."/>
            <person name="Mueller S."/>
            <person name="Dessi D."/>
            <person name="Fiori P.L."/>
            <person name="Ren Q."/>
            <person name="Paulsen I."/>
            <person name="Zhang H."/>
            <person name="Bastida-Corcuera F.D."/>
            <person name="Simoes-Barbosa A."/>
            <person name="Brown M.T."/>
            <person name="Hayes R.D."/>
            <person name="Mukherjee M."/>
            <person name="Okumura C.Y."/>
            <person name="Schneider R."/>
            <person name="Smith A.J."/>
            <person name="Vanacova S."/>
            <person name="Villalvazo M."/>
            <person name="Haas B.J."/>
            <person name="Pertea M."/>
            <person name="Feldblyum T.V."/>
            <person name="Utterback T.R."/>
            <person name="Shu C.L."/>
            <person name="Osoegawa K."/>
            <person name="de Jong P.J."/>
            <person name="Hrdy I."/>
            <person name="Horvathova L."/>
            <person name="Zubacova Z."/>
            <person name="Dolezal P."/>
            <person name="Malik S.B."/>
            <person name="Logsdon J.M. Jr."/>
            <person name="Henze K."/>
            <person name="Gupta A."/>
            <person name="Wang C.C."/>
            <person name="Dunne R.L."/>
            <person name="Upcroft J.A."/>
            <person name="Upcroft P."/>
            <person name="White O."/>
            <person name="Salzberg S.L."/>
            <person name="Tang P."/>
            <person name="Chiu C.-H."/>
            <person name="Lee Y.-S."/>
            <person name="Embley T.M."/>
            <person name="Coombs G.H."/>
            <person name="Mottram J.C."/>
            <person name="Tachezy J."/>
            <person name="Fraser-Liggett C.M."/>
            <person name="Johnson P.J."/>
        </authorList>
    </citation>
    <scope>NUCLEOTIDE SEQUENCE [LARGE SCALE GENOMIC DNA]</scope>
    <source>
        <strain evidence="8">G3</strain>
    </source>
</reference>
<dbReference type="OMA" id="TWANEAD"/>
<dbReference type="InParanoid" id="A2DA21"/>
<evidence type="ECO:0000313" key="9">
    <source>
        <dbReference type="Proteomes" id="UP000001542"/>
    </source>
</evidence>
<evidence type="ECO:0000313" key="8">
    <source>
        <dbReference type="EMBL" id="EAY22669.1"/>
    </source>
</evidence>
<evidence type="ECO:0000256" key="4">
    <source>
        <dbReference type="ARBA" id="ARBA00022989"/>
    </source>
</evidence>
<dbReference type="VEuPathDB" id="TrichDB:TVAGG3_0265950"/>
<dbReference type="InterPro" id="IPR005045">
    <property type="entry name" value="CDC50/LEM3_fam"/>
</dbReference>
<evidence type="ECO:0000256" key="7">
    <source>
        <dbReference type="SAM" id="Phobius"/>
    </source>
</evidence>
<dbReference type="Proteomes" id="UP000001542">
    <property type="component" value="Unassembled WGS sequence"/>
</dbReference>
<dbReference type="RefSeq" id="XP_001583655.1">
    <property type="nucleotide sequence ID" value="XM_001583605.1"/>
</dbReference>
<feature type="transmembrane region" description="Helical" evidence="7">
    <location>
        <begin position="26"/>
        <end position="51"/>
    </location>
</feature>
<dbReference type="Pfam" id="PF03381">
    <property type="entry name" value="CDC50"/>
    <property type="match status" value="1"/>
</dbReference>
<evidence type="ECO:0000256" key="5">
    <source>
        <dbReference type="ARBA" id="ARBA00023136"/>
    </source>
</evidence>
<dbReference type="EMBL" id="DS113182">
    <property type="protein sequence ID" value="EAY22669.1"/>
    <property type="molecule type" value="Genomic_DNA"/>
</dbReference>
<comment type="similarity">
    <text evidence="2 6">Belongs to the CDC50/LEM3 family.</text>
</comment>
<gene>
    <name evidence="8" type="ORF">TVAG_475970</name>
</gene>
<feature type="transmembrane region" description="Helical" evidence="7">
    <location>
        <begin position="270"/>
        <end position="294"/>
    </location>
</feature>
<dbReference type="PANTHER" id="PTHR10926:SF0">
    <property type="entry name" value="CDC50, ISOFORM A"/>
    <property type="match status" value="1"/>
</dbReference>
<name>A2DA21_TRIV3</name>
<proteinExistence type="inferred from homology"/>
<reference evidence="8" key="1">
    <citation type="submission" date="2006-10" db="EMBL/GenBank/DDBJ databases">
        <authorList>
            <person name="Amadeo P."/>
            <person name="Zhao Q."/>
            <person name="Wortman J."/>
            <person name="Fraser-Liggett C."/>
            <person name="Carlton J."/>
        </authorList>
    </citation>
    <scope>NUCLEOTIDE SEQUENCE</scope>
    <source>
        <strain evidence="8">G3</strain>
    </source>
</reference>
<keyword evidence="4 7" id="KW-1133">Transmembrane helix</keyword>
<dbReference type="GO" id="GO:0005794">
    <property type="term" value="C:Golgi apparatus"/>
    <property type="evidence" value="ECO:0000318"/>
    <property type="project" value="GO_Central"/>
</dbReference>
<keyword evidence="9" id="KW-1185">Reference proteome</keyword>
<evidence type="ECO:0000256" key="1">
    <source>
        <dbReference type="ARBA" id="ARBA00004141"/>
    </source>
</evidence>
<protein>
    <submittedName>
        <fullName evidence="8">Membrane protein, putative</fullName>
    </submittedName>
</protein>
<dbReference type="PIRSF" id="PIRSF015840">
    <property type="entry name" value="DUF284_TM_euk"/>
    <property type="match status" value="1"/>
</dbReference>
<dbReference type="VEuPathDB" id="TrichDB:TVAG_475970"/>
<keyword evidence="3 7" id="KW-0812">Transmembrane</keyword>
<evidence type="ECO:0000256" key="3">
    <source>
        <dbReference type="ARBA" id="ARBA00022692"/>
    </source>
</evidence>
<dbReference type="AlphaFoldDB" id="A2DA21"/>
<evidence type="ECO:0000256" key="2">
    <source>
        <dbReference type="ARBA" id="ARBA00009457"/>
    </source>
</evidence>
<evidence type="ECO:0000256" key="6">
    <source>
        <dbReference type="PIRNR" id="PIRNR015840"/>
    </source>
</evidence>